<dbReference type="Gene3D" id="3.50.50.60">
    <property type="entry name" value="FAD/NAD(P)-binding domain"/>
    <property type="match status" value="2"/>
</dbReference>
<dbReference type="Proteomes" id="UP000050509">
    <property type="component" value="Unassembled WGS sequence"/>
</dbReference>
<accession>A0A0N8PRY0</accession>
<proteinExistence type="predicted"/>
<evidence type="ECO:0000313" key="1">
    <source>
        <dbReference type="EMBL" id="KPV51181.1"/>
    </source>
</evidence>
<dbReference type="PANTHER" id="PTHR10668">
    <property type="entry name" value="PHYTOENE DEHYDROGENASE"/>
    <property type="match status" value="1"/>
</dbReference>
<feature type="non-terminal residue" evidence="1">
    <location>
        <position position="258"/>
    </location>
</feature>
<reference evidence="1 2" key="1">
    <citation type="submission" date="2015-09" db="EMBL/GenBank/DDBJ databases">
        <title>Draft genome sequence of Kouleothrix aurantiaca JCM 19913.</title>
        <authorList>
            <person name="Hemp J."/>
        </authorList>
    </citation>
    <scope>NUCLEOTIDE SEQUENCE [LARGE SCALE GENOMIC DNA]</scope>
    <source>
        <strain evidence="1 2">COM-B</strain>
    </source>
</reference>
<dbReference type="Pfam" id="PF13450">
    <property type="entry name" value="NAD_binding_8"/>
    <property type="match status" value="1"/>
</dbReference>
<dbReference type="AlphaFoldDB" id="A0A0N8PRY0"/>
<comment type="caution">
    <text evidence="1">The sequence shown here is derived from an EMBL/GenBank/DDBJ whole genome shotgun (WGS) entry which is preliminary data.</text>
</comment>
<evidence type="ECO:0000313" key="2">
    <source>
        <dbReference type="Proteomes" id="UP000050509"/>
    </source>
</evidence>
<sequence>MIIGGGHNGLVAACYLARAGRKALVLERYHTVGGAAITEEIHPGFRVSVASYSMSLMRPEIIETLGLPRYGFEVYPKQPSYFMPFPDGEHLFLYAGDRERSKAAIARFSPRDAANYDAWEDFWDRCCDIIEPTLMQPPISLGELAERFHAAGCADDFRRLMLLSTTDLLNEFFENERVKATMAPQSLISTMAGPGTPGSPFVFLVHAIGRAIQGRRGIWGYVKGGMGSVTRTLAAAARDLGVEIRTEAPVAEVLVQGG</sequence>
<organism evidence="1 2">
    <name type="scientific">Kouleothrix aurantiaca</name>
    <dbReference type="NCBI Taxonomy" id="186479"/>
    <lineage>
        <taxon>Bacteria</taxon>
        <taxon>Bacillati</taxon>
        <taxon>Chloroflexota</taxon>
        <taxon>Chloroflexia</taxon>
        <taxon>Chloroflexales</taxon>
        <taxon>Roseiflexineae</taxon>
        <taxon>Roseiflexaceae</taxon>
        <taxon>Kouleothrix</taxon>
    </lineage>
</organism>
<name>A0A0N8PRY0_9CHLR</name>
<dbReference type="InterPro" id="IPR036188">
    <property type="entry name" value="FAD/NAD-bd_sf"/>
</dbReference>
<dbReference type="SUPFAM" id="SSF51905">
    <property type="entry name" value="FAD/NAD(P)-binding domain"/>
    <property type="match status" value="1"/>
</dbReference>
<keyword evidence="2" id="KW-1185">Reference proteome</keyword>
<dbReference type="PANTHER" id="PTHR10668:SF103">
    <property type="entry name" value="PYRIDINE NUCLEOTIDE-DISULFIDE OXIDOREDUCTASE DOMAIN-CONTAINING PROTEIN 2"/>
    <property type="match status" value="1"/>
</dbReference>
<evidence type="ECO:0008006" key="3">
    <source>
        <dbReference type="Google" id="ProtNLM"/>
    </source>
</evidence>
<dbReference type="EMBL" id="LJCR01001031">
    <property type="protein sequence ID" value="KPV51181.1"/>
    <property type="molecule type" value="Genomic_DNA"/>
</dbReference>
<gene>
    <name evidence="1" type="ORF">SE17_22680</name>
</gene>
<protein>
    <recommendedName>
        <fullName evidence="3">NAD(P)/FAD-dependent oxidoreductase</fullName>
    </recommendedName>
</protein>